<sequence length="280" mass="28005">MGAADLIADVAVNGAPGRMLGGGRVQSSASGNVTAMAGSAGVVTADIDQTSAAFTQAYTFANPQYVPAEAEFTAEAIGNTVASTVTQGDQDLTIRQRQTGAAVWATTSANAGNAWDLAGRARATANHVAVANQGGSVISRTDQGNVADVRANAIVTAYDFGEVTSHAGATANSVHVGNADIYVRIDNTQVNSGGVQADASFQGNGGYDAYVGADAAGNTITAYSCSDCPGYLEAANTQVNSGAVTATANTRVDSHGRAVITGVNAVGNSATFYVTRPGGD</sequence>
<accession>A0A8E0KJ99</accession>
<keyword evidence="1" id="KW-0969">Cilium</keyword>
<evidence type="ECO:0000313" key="2">
    <source>
        <dbReference type="Proteomes" id="UP000016569"/>
    </source>
</evidence>
<comment type="caution">
    <text evidence="1">The sequence shown here is derived from an EMBL/GenBank/DDBJ whole genome shotgun (WGS) entry which is preliminary data.</text>
</comment>
<dbReference type="Proteomes" id="UP000016569">
    <property type="component" value="Unassembled WGS sequence"/>
</dbReference>
<dbReference type="AlphaFoldDB" id="A0A8E0KJ99"/>
<gene>
    <name evidence="1" type="ORF">MBEBAB_1016</name>
</gene>
<keyword evidence="1" id="KW-0282">Flagellum</keyword>
<keyword evidence="2" id="KW-1185">Reference proteome</keyword>
<dbReference type="NCBIfam" id="NF037936">
    <property type="entry name" value="holdfast_HfaD"/>
    <property type="match status" value="1"/>
</dbReference>
<dbReference type="EMBL" id="BATC01000012">
    <property type="protein sequence ID" value="GAD58766.1"/>
    <property type="molecule type" value="Genomic_DNA"/>
</dbReference>
<protein>
    <submittedName>
        <fullName evidence="1">Flagellar hook-length control protein fliK</fullName>
    </submittedName>
</protein>
<name>A0A8E0KJ99_9CAUL</name>
<dbReference type="InterPro" id="IPR049860">
    <property type="entry name" value="Holdfast_HfaD"/>
</dbReference>
<reference evidence="2" key="1">
    <citation type="journal article" date="2013" name="Genome Announc.">
        <title>Draft Genome Sequence of the Dimorphic Prosthecate Bacterium Brevundimonas abyssalis TAR-001T.</title>
        <authorList>
            <person name="Tsubouchi T."/>
            <person name="Nishi S."/>
            <person name="Usui K."/>
            <person name="Shimane Y."/>
            <person name="Takaki Y."/>
            <person name="Maruyama T."/>
            <person name="Hatada Y."/>
        </authorList>
    </citation>
    <scope>NUCLEOTIDE SEQUENCE [LARGE SCALE GENOMIC DNA]</scope>
    <source>
        <strain evidence="2">TAR-001</strain>
    </source>
</reference>
<keyword evidence="1" id="KW-0966">Cell projection</keyword>
<organism evidence="1 2">
    <name type="scientific">Brevundimonas abyssalis TAR-001</name>
    <dbReference type="NCBI Taxonomy" id="1391729"/>
    <lineage>
        <taxon>Bacteria</taxon>
        <taxon>Pseudomonadati</taxon>
        <taxon>Pseudomonadota</taxon>
        <taxon>Alphaproteobacteria</taxon>
        <taxon>Caulobacterales</taxon>
        <taxon>Caulobacteraceae</taxon>
        <taxon>Brevundimonas</taxon>
    </lineage>
</organism>
<proteinExistence type="predicted"/>
<evidence type="ECO:0000313" key="1">
    <source>
        <dbReference type="EMBL" id="GAD58766.1"/>
    </source>
</evidence>